<name>A0A0E9N1W8_9BACT</name>
<dbReference type="Proteomes" id="UP000033121">
    <property type="component" value="Unassembled WGS sequence"/>
</dbReference>
<accession>A0A0E9N1W8</accession>
<evidence type="ECO:0000313" key="2">
    <source>
        <dbReference type="EMBL" id="GAO43626.1"/>
    </source>
</evidence>
<dbReference type="InterPro" id="IPR025535">
    <property type="entry name" value="DUF4421"/>
</dbReference>
<dbReference type="STRING" id="1220578.FPE01S_02_07320"/>
<sequence length="344" mass="38640">MRVPLPIPIVLLLSAAGAFLPAAVFAQAYKLADTGYIATYENDIVGRIYFSQKYTTINLVGEENERLRYRPNTTFNMGIGVTHRGVSLNLALKGPFGNNDDEKGKTKYLDLQCHLYPRRWTFDFYGQNYKGYYLFPKGDGIHDGNSYYVRPDLKLNLYGLAVYRLSNGSKFSFRAPFLQSEWQHHSAGTWLLGAEVHGGILKGDSALVPADKSGWFPQAGVDKMKFMQIGPGGGYAYTLVIKKHFFITAAATINFNLGVAKEYAPSGEHTHFSFSPVAITRAAIGYNSRKWIITLTNVPNYLPVRNRGWNDPYLFSTGNFRLNFAHRFVPGPKLAKKLSFLDFN</sequence>
<dbReference type="EMBL" id="BBWV01000002">
    <property type="protein sequence ID" value="GAO43626.1"/>
    <property type="molecule type" value="Genomic_DNA"/>
</dbReference>
<evidence type="ECO:0000256" key="1">
    <source>
        <dbReference type="SAM" id="SignalP"/>
    </source>
</evidence>
<keyword evidence="3" id="KW-1185">Reference proteome</keyword>
<proteinExistence type="predicted"/>
<evidence type="ECO:0000313" key="3">
    <source>
        <dbReference type="Proteomes" id="UP000033121"/>
    </source>
</evidence>
<organism evidence="2 3">
    <name type="scientific">Flavihumibacter petaseus NBRC 106054</name>
    <dbReference type="NCBI Taxonomy" id="1220578"/>
    <lineage>
        <taxon>Bacteria</taxon>
        <taxon>Pseudomonadati</taxon>
        <taxon>Bacteroidota</taxon>
        <taxon>Chitinophagia</taxon>
        <taxon>Chitinophagales</taxon>
        <taxon>Chitinophagaceae</taxon>
        <taxon>Flavihumibacter</taxon>
    </lineage>
</organism>
<reference evidence="2 3" key="1">
    <citation type="submission" date="2015-04" db="EMBL/GenBank/DDBJ databases">
        <title>Whole genome shotgun sequence of Flavihumibacter petaseus NBRC 106054.</title>
        <authorList>
            <person name="Miyazawa S."/>
            <person name="Hosoyama A."/>
            <person name="Hashimoto M."/>
            <person name="Noguchi M."/>
            <person name="Tsuchikane K."/>
            <person name="Ohji S."/>
            <person name="Yamazoe A."/>
            <person name="Ichikawa N."/>
            <person name="Kimura A."/>
            <person name="Fujita N."/>
        </authorList>
    </citation>
    <scope>NUCLEOTIDE SEQUENCE [LARGE SCALE GENOMIC DNA]</scope>
    <source>
        <strain evidence="2 3">NBRC 106054</strain>
    </source>
</reference>
<dbReference type="RefSeq" id="WP_169749166.1">
    <property type="nucleotide sequence ID" value="NZ_BBWV01000002.1"/>
</dbReference>
<feature type="chain" id="PRO_5002429866" description="DUF4421 domain-containing protein" evidence="1">
    <location>
        <begin position="27"/>
        <end position="344"/>
    </location>
</feature>
<comment type="caution">
    <text evidence="2">The sequence shown here is derived from an EMBL/GenBank/DDBJ whole genome shotgun (WGS) entry which is preliminary data.</text>
</comment>
<gene>
    <name evidence="2" type="ORF">FPE01S_02_07320</name>
</gene>
<keyword evidence="1" id="KW-0732">Signal</keyword>
<protein>
    <recommendedName>
        <fullName evidence="4">DUF4421 domain-containing protein</fullName>
    </recommendedName>
</protein>
<feature type="signal peptide" evidence="1">
    <location>
        <begin position="1"/>
        <end position="26"/>
    </location>
</feature>
<dbReference type="Pfam" id="PF14391">
    <property type="entry name" value="DUF4421"/>
    <property type="match status" value="1"/>
</dbReference>
<dbReference type="AlphaFoldDB" id="A0A0E9N1W8"/>
<evidence type="ECO:0008006" key="4">
    <source>
        <dbReference type="Google" id="ProtNLM"/>
    </source>
</evidence>